<feature type="compositionally biased region" description="Polar residues" evidence="1">
    <location>
        <begin position="162"/>
        <end position="171"/>
    </location>
</feature>
<comment type="caution">
    <text evidence="2">The sequence shown here is derived from an EMBL/GenBank/DDBJ whole genome shotgun (WGS) entry which is preliminary data.</text>
</comment>
<dbReference type="AlphaFoldDB" id="A0A9D3ZR03"/>
<sequence length="180" mass="20651">MWENQYDYIPTQESIIVPELAYVLEYMPWFRIYGKPYLLSEDERQRQICVQRERQGPLNPRRRDDDVSSSTAPIKSPGPATMRTQPLGPTLQLITPTLQPFQIMLGAYPSPFMYPNPYMFPFSSSMAGWNAWPVSSPLPITSSGRPIYRLQSHEGSHDVPFESSSFYQSPSPYVMQTPPP</sequence>
<reference evidence="2 3" key="1">
    <citation type="journal article" date="2021" name="Plant Biotechnol. J.">
        <title>Multi-omics assisted identification of the key and species-specific regulatory components of drought-tolerant mechanisms in Gossypium stocksii.</title>
        <authorList>
            <person name="Yu D."/>
            <person name="Ke L."/>
            <person name="Zhang D."/>
            <person name="Wu Y."/>
            <person name="Sun Y."/>
            <person name="Mei J."/>
            <person name="Sun J."/>
            <person name="Sun Y."/>
        </authorList>
    </citation>
    <scope>NUCLEOTIDE SEQUENCE [LARGE SCALE GENOMIC DNA]</scope>
    <source>
        <strain evidence="3">cv. E1</strain>
        <tissue evidence="2">Leaf</tissue>
    </source>
</reference>
<gene>
    <name evidence="2" type="ORF">J1N35_028323</name>
</gene>
<name>A0A9D3ZR03_9ROSI</name>
<dbReference type="EMBL" id="JAIQCV010000009">
    <property type="protein sequence ID" value="KAH1063336.1"/>
    <property type="molecule type" value="Genomic_DNA"/>
</dbReference>
<feature type="region of interest" description="Disordered" evidence="1">
    <location>
        <begin position="154"/>
        <end position="180"/>
    </location>
</feature>
<keyword evidence="3" id="KW-1185">Reference proteome</keyword>
<proteinExistence type="predicted"/>
<accession>A0A9D3ZR03</accession>
<protein>
    <submittedName>
        <fullName evidence="2">Uncharacterized protein</fullName>
    </submittedName>
</protein>
<feature type="compositionally biased region" description="Basic and acidic residues" evidence="1">
    <location>
        <begin position="51"/>
        <end position="66"/>
    </location>
</feature>
<evidence type="ECO:0000313" key="3">
    <source>
        <dbReference type="Proteomes" id="UP000828251"/>
    </source>
</evidence>
<dbReference type="OrthoDB" id="10378771at2759"/>
<evidence type="ECO:0000256" key="1">
    <source>
        <dbReference type="SAM" id="MobiDB-lite"/>
    </source>
</evidence>
<evidence type="ECO:0000313" key="2">
    <source>
        <dbReference type="EMBL" id="KAH1063336.1"/>
    </source>
</evidence>
<feature type="region of interest" description="Disordered" evidence="1">
    <location>
        <begin position="51"/>
        <end position="86"/>
    </location>
</feature>
<organism evidence="2 3">
    <name type="scientific">Gossypium stocksii</name>
    <dbReference type="NCBI Taxonomy" id="47602"/>
    <lineage>
        <taxon>Eukaryota</taxon>
        <taxon>Viridiplantae</taxon>
        <taxon>Streptophyta</taxon>
        <taxon>Embryophyta</taxon>
        <taxon>Tracheophyta</taxon>
        <taxon>Spermatophyta</taxon>
        <taxon>Magnoliopsida</taxon>
        <taxon>eudicotyledons</taxon>
        <taxon>Gunneridae</taxon>
        <taxon>Pentapetalae</taxon>
        <taxon>rosids</taxon>
        <taxon>malvids</taxon>
        <taxon>Malvales</taxon>
        <taxon>Malvaceae</taxon>
        <taxon>Malvoideae</taxon>
        <taxon>Gossypium</taxon>
    </lineage>
</organism>
<dbReference type="Proteomes" id="UP000828251">
    <property type="component" value="Unassembled WGS sequence"/>
</dbReference>